<dbReference type="RefSeq" id="WP_379841414.1">
    <property type="nucleotide sequence ID" value="NZ_JBHSMA010000001.1"/>
</dbReference>
<evidence type="ECO:0000256" key="10">
    <source>
        <dbReference type="RuleBase" id="RU366002"/>
    </source>
</evidence>
<evidence type="ECO:0000256" key="4">
    <source>
        <dbReference type="ARBA" id="ARBA00022692"/>
    </source>
</evidence>
<gene>
    <name evidence="12" type="ORF">ACFPMF_04185</name>
</gene>
<evidence type="ECO:0000259" key="11">
    <source>
        <dbReference type="Pfam" id="PF00999"/>
    </source>
</evidence>
<accession>A0ABW0I4Q8</accession>
<keyword evidence="2 10" id="KW-0813">Transport</keyword>
<keyword evidence="3 10" id="KW-1003">Cell membrane</keyword>
<feature type="transmembrane region" description="Helical" evidence="10">
    <location>
        <begin position="350"/>
        <end position="368"/>
    </location>
</feature>
<evidence type="ECO:0000256" key="8">
    <source>
        <dbReference type="ARBA" id="ARBA00023136"/>
    </source>
</evidence>
<organism evidence="12 13">
    <name type="scientific">Larkinella bovis</name>
    <dbReference type="NCBI Taxonomy" id="683041"/>
    <lineage>
        <taxon>Bacteria</taxon>
        <taxon>Pseudomonadati</taxon>
        <taxon>Bacteroidota</taxon>
        <taxon>Cytophagia</taxon>
        <taxon>Cytophagales</taxon>
        <taxon>Spirosomataceae</taxon>
        <taxon>Larkinella</taxon>
    </lineage>
</organism>
<keyword evidence="8 10" id="KW-0472">Membrane</keyword>
<keyword evidence="7 10" id="KW-0406">Ion transport</keyword>
<keyword evidence="6 10" id="KW-0915">Sodium</keyword>
<dbReference type="InterPro" id="IPR004705">
    <property type="entry name" value="Cation/H_exchanger_CPA1_bac"/>
</dbReference>
<comment type="caution">
    <text evidence="12">The sequence shown here is derived from an EMBL/GenBank/DDBJ whole genome shotgun (WGS) entry which is preliminary data.</text>
</comment>
<comment type="caution">
    <text evidence="10">Lacks conserved residue(s) required for the propagation of feature annotation.</text>
</comment>
<dbReference type="Pfam" id="PF00999">
    <property type="entry name" value="Na_H_Exchanger"/>
    <property type="match status" value="1"/>
</dbReference>
<comment type="similarity">
    <text evidence="10">Belongs to the monovalent cation:proton antiporter 1 (CPA1) transporter (TC 2.A.36) family.</text>
</comment>
<dbReference type="Gene3D" id="6.10.140.1330">
    <property type="match status" value="1"/>
</dbReference>
<feature type="transmembrane region" description="Helical" evidence="10">
    <location>
        <begin position="266"/>
        <end position="289"/>
    </location>
</feature>
<evidence type="ECO:0000256" key="3">
    <source>
        <dbReference type="ARBA" id="ARBA00022475"/>
    </source>
</evidence>
<dbReference type="EMBL" id="JBHSMA010000001">
    <property type="protein sequence ID" value="MFC5408491.1"/>
    <property type="molecule type" value="Genomic_DNA"/>
</dbReference>
<feature type="transmembrane region" description="Helical" evidence="10">
    <location>
        <begin position="28"/>
        <end position="45"/>
    </location>
</feature>
<feature type="transmembrane region" description="Helical" evidence="10">
    <location>
        <begin position="180"/>
        <end position="200"/>
    </location>
</feature>
<name>A0ABW0I4Q8_9BACT</name>
<evidence type="ECO:0000256" key="2">
    <source>
        <dbReference type="ARBA" id="ARBA00022448"/>
    </source>
</evidence>
<evidence type="ECO:0000256" key="5">
    <source>
        <dbReference type="ARBA" id="ARBA00022989"/>
    </source>
</evidence>
<evidence type="ECO:0000313" key="12">
    <source>
        <dbReference type="EMBL" id="MFC5408491.1"/>
    </source>
</evidence>
<comment type="function">
    <text evidence="10">Na(+)/H(+) antiporter that extrudes sodium in exchange for external protons.</text>
</comment>
<dbReference type="InterPro" id="IPR006153">
    <property type="entry name" value="Cation/H_exchanger_TM"/>
</dbReference>
<reference evidence="13" key="1">
    <citation type="journal article" date="2019" name="Int. J. Syst. Evol. Microbiol.">
        <title>The Global Catalogue of Microorganisms (GCM) 10K type strain sequencing project: providing services to taxonomists for standard genome sequencing and annotation.</title>
        <authorList>
            <consortium name="The Broad Institute Genomics Platform"/>
            <consortium name="The Broad Institute Genome Sequencing Center for Infectious Disease"/>
            <person name="Wu L."/>
            <person name="Ma J."/>
        </authorList>
    </citation>
    <scope>NUCLEOTIDE SEQUENCE [LARGE SCALE GENOMIC DNA]</scope>
    <source>
        <strain evidence="13">CCUG 55250</strain>
    </source>
</reference>
<keyword evidence="13" id="KW-1185">Reference proteome</keyword>
<evidence type="ECO:0000313" key="13">
    <source>
        <dbReference type="Proteomes" id="UP001596106"/>
    </source>
</evidence>
<dbReference type="PANTHER" id="PTHR10110">
    <property type="entry name" value="SODIUM/HYDROGEN EXCHANGER"/>
    <property type="match status" value="1"/>
</dbReference>
<evidence type="ECO:0000256" key="7">
    <source>
        <dbReference type="ARBA" id="ARBA00023065"/>
    </source>
</evidence>
<feature type="transmembrane region" description="Helical" evidence="10">
    <location>
        <begin position="234"/>
        <end position="254"/>
    </location>
</feature>
<evidence type="ECO:0000256" key="6">
    <source>
        <dbReference type="ARBA" id="ARBA00023053"/>
    </source>
</evidence>
<dbReference type="PANTHER" id="PTHR10110:SF86">
    <property type="entry name" value="SODIUM_HYDROGEN EXCHANGER 7"/>
    <property type="match status" value="1"/>
</dbReference>
<dbReference type="NCBIfam" id="TIGR00831">
    <property type="entry name" value="a_cpa1"/>
    <property type="match status" value="1"/>
</dbReference>
<keyword evidence="5 10" id="KW-1133">Transmembrane helix</keyword>
<feature type="transmembrane region" description="Helical" evidence="10">
    <location>
        <begin position="301"/>
        <end position="329"/>
    </location>
</feature>
<feature type="transmembrane region" description="Helical" evidence="10">
    <location>
        <begin position="212"/>
        <end position="228"/>
    </location>
</feature>
<keyword evidence="10" id="KW-0050">Antiport</keyword>
<sequence>MTNLEIVLLLMAVLAALASITQKLKIPYPILLVCAGLVLGFIPSLPDIRLESDVVFLIFLPPLLYEAAGNISWHEFKAYRRPIGLLAVWLVFFTTVAVAVVAHYAIPGFTWPLAFVLGAIISPPDAVAATSATRGLGLPNRLITILEGESLVNDASALIAYRYAVAAVTSGGFVLWQAGLQFLVVAGGGIALGIALGYIFSRIHHRLENPTVATTITLLLPFVTFLLAEHLALSGVLSVVSMGLYLAWHSYEIYSSQTRIQINGFWNILIFLLNGFVFILIGSQLPIILKTLGRESVPVLVGYGFLISFVAIAARIVWIFPLAYLYTLWGRKRSRAPRFKPNELFITSWAGMRGVVSLATALALPLTLRSGEAFPLRNEILFLSFMVIFVTLVLQGLTLPFFVRWLNVQEPMEKAVAEEQKIRLAITVSSITYIEGELSLNLRDEVLSELKSRFEQQTNYLNGMIRMDEKTKKGDPLTAPIYFKEYVESELAVINHQRELIIQWHKHGTYSEEAIRRIEQELDIRSLSLQTQLRRLKPVEYNEQQERG</sequence>
<feature type="transmembrane region" description="Helical" evidence="10">
    <location>
        <begin position="380"/>
        <end position="403"/>
    </location>
</feature>
<keyword evidence="4 10" id="KW-0812">Transmembrane</keyword>
<dbReference type="InterPro" id="IPR018422">
    <property type="entry name" value="Cation/H_exchanger_CPA1"/>
</dbReference>
<keyword evidence="9 10" id="KW-0739">Sodium transport</keyword>
<comment type="subcellular location">
    <subcellularLocation>
        <location evidence="1 10">Cell membrane</location>
        <topology evidence="1 10">Multi-pass membrane protein</topology>
    </subcellularLocation>
</comment>
<feature type="domain" description="Cation/H+ exchanger transmembrane" evidence="11">
    <location>
        <begin position="12"/>
        <end position="405"/>
    </location>
</feature>
<proteinExistence type="inferred from homology"/>
<protein>
    <submittedName>
        <fullName evidence="12">Na+/H+ antiporter</fullName>
    </submittedName>
</protein>
<evidence type="ECO:0000256" key="1">
    <source>
        <dbReference type="ARBA" id="ARBA00004651"/>
    </source>
</evidence>
<evidence type="ECO:0000256" key="9">
    <source>
        <dbReference type="ARBA" id="ARBA00023201"/>
    </source>
</evidence>
<feature type="transmembrane region" description="Helical" evidence="10">
    <location>
        <begin position="83"/>
        <end position="106"/>
    </location>
</feature>
<dbReference type="Proteomes" id="UP001596106">
    <property type="component" value="Unassembled WGS sequence"/>
</dbReference>